<dbReference type="AlphaFoldDB" id="A0A2S5CQZ7"/>
<dbReference type="RefSeq" id="WP_103973019.1">
    <property type="nucleotide sequence ID" value="NZ_PGFZ01000001.1"/>
</dbReference>
<name>A0A2S5CQZ7_9GAMM</name>
<protein>
    <recommendedName>
        <fullName evidence="3">CopG family transcriptional regulator</fullName>
    </recommendedName>
</protein>
<evidence type="ECO:0000313" key="1">
    <source>
        <dbReference type="EMBL" id="POZ53224.1"/>
    </source>
</evidence>
<dbReference type="EMBL" id="PGFZ01000001">
    <property type="protein sequence ID" value="POZ53224.1"/>
    <property type="molecule type" value="Genomic_DNA"/>
</dbReference>
<proteinExistence type="predicted"/>
<accession>A0A2S5CQZ7</accession>
<reference evidence="1 2" key="1">
    <citation type="submission" date="2017-11" db="EMBL/GenBank/DDBJ databases">
        <title>Draft Genome Sequence of Methylobacter psychrotolerans Sph1T, an Obligate Methanotroph from Low-Temperature Environments.</title>
        <authorList>
            <person name="Oshkin I.Y."/>
            <person name="Miroshnikov K."/>
            <person name="Belova S.E."/>
            <person name="Korzhenkov A."/>
            <person name="Toshchakov S.V."/>
            <person name="Dedysh S.N."/>
        </authorList>
    </citation>
    <scope>NUCLEOTIDE SEQUENCE [LARGE SCALE GENOMIC DNA]</scope>
    <source>
        <strain evidence="1 2">Sph1</strain>
    </source>
</reference>
<organism evidence="1 2">
    <name type="scientific">Methylovulum psychrotolerans</name>
    <dbReference type="NCBI Taxonomy" id="1704499"/>
    <lineage>
        <taxon>Bacteria</taxon>
        <taxon>Pseudomonadati</taxon>
        <taxon>Pseudomonadota</taxon>
        <taxon>Gammaproteobacteria</taxon>
        <taxon>Methylococcales</taxon>
        <taxon>Methylococcaceae</taxon>
        <taxon>Methylovulum</taxon>
    </lineage>
</organism>
<dbReference type="Proteomes" id="UP000237423">
    <property type="component" value="Unassembled WGS sequence"/>
</dbReference>
<gene>
    <name evidence="1" type="ORF">AADEFJLK_00242</name>
</gene>
<sequence length="76" mass="8932">MTQLHCYVPDDIAQQVQYRASQAGLSVSRYLTELIKRDVAADKSWPEGYFELFGQWEGARLERPEQLPLEERLEFK</sequence>
<evidence type="ECO:0008006" key="3">
    <source>
        <dbReference type="Google" id="ProtNLM"/>
    </source>
</evidence>
<evidence type="ECO:0000313" key="2">
    <source>
        <dbReference type="Proteomes" id="UP000237423"/>
    </source>
</evidence>
<comment type="caution">
    <text evidence="1">The sequence shown here is derived from an EMBL/GenBank/DDBJ whole genome shotgun (WGS) entry which is preliminary data.</text>
</comment>